<feature type="compositionally biased region" description="Gly residues" evidence="1">
    <location>
        <begin position="75"/>
        <end position="87"/>
    </location>
</feature>
<gene>
    <name evidence="3" type="ORF">GCM10009727_00780</name>
</gene>
<dbReference type="SMART" id="SM00530">
    <property type="entry name" value="HTH_XRE"/>
    <property type="match status" value="1"/>
</dbReference>
<proteinExistence type="predicted"/>
<feature type="region of interest" description="Disordered" evidence="1">
    <location>
        <begin position="72"/>
        <end position="93"/>
    </location>
</feature>
<dbReference type="SUPFAM" id="SSF47413">
    <property type="entry name" value="lambda repressor-like DNA-binding domains"/>
    <property type="match status" value="1"/>
</dbReference>
<reference evidence="4" key="1">
    <citation type="journal article" date="2019" name="Int. J. Syst. Evol. Microbiol.">
        <title>The Global Catalogue of Microorganisms (GCM) 10K type strain sequencing project: providing services to taxonomists for standard genome sequencing and annotation.</title>
        <authorList>
            <consortium name="The Broad Institute Genomics Platform"/>
            <consortium name="The Broad Institute Genome Sequencing Center for Infectious Disease"/>
            <person name="Wu L."/>
            <person name="Ma J."/>
        </authorList>
    </citation>
    <scope>NUCLEOTIDE SEQUENCE [LARGE SCALE GENOMIC DNA]</scope>
    <source>
        <strain evidence="4">JCM 13850</strain>
    </source>
</reference>
<dbReference type="InterPro" id="IPR010982">
    <property type="entry name" value="Lambda_DNA-bd_dom_sf"/>
</dbReference>
<dbReference type="Proteomes" id="UP001501020">
    <property type="component" value="Unassembled WGS sequence"/>
</dbReference>
<dbReference type="Pfam" id="PF01381">
    <property type="entry name" value="HTH_3"/>
    <property type="match status" value="1"/>
</dbReference>
<evidence type="ECO:0000259" key="2">
    <source>
        <dbReference type="PROSITE" id="PS50943"/>
    </source>
</evidence>
<feature type="domain" description="HTH cro/C1-type" evidence="2">
    <location>
        <begin position="7"/>
        <end position="61"/>
    </location>
</feature>
<comment type="caution">
    <text evidence="3">The sequence shown here is derived from an EMBL/GenBank/DDBJ whole genome shotgun (WGS) entry which is preliminary data.</text>
</comment>
<evidence type="ECO:0000256" key="1">
    <source>
        <dbReference type="SAM" id="MobiDB-lite"/>
    </source>
</evidence>
<dbReference type="PROSITE" id="PS50943">
    <property type="entry name" value="HTH_CROC1"/>
    <property type="match status" value="1"/>
</dbReference>
<dbReference type="CDD" id="cd00093">
    <property type="entry name" value="HTH_XRE"/>
    <property type="match status" value="1"/>
</dbReference>
<evidence type="ECO:0000313" key="4">
    <source>
        <dbReference type="Proteomes" id="UP001501020"/>
    </source>
</evidence>
<organism evidence="3 4">
    <name type="scientific">Actinomadura napierensis</name>
    <dbReference type="NCBI Taxonomy" id="267854"/>
    <lineage>
        <taxon>Bacteria</taxon>
        <taxon>Bacillati</taxon>
        <taxon>Actinomycetota</taxon>
        <taxon>Actinomycetes</taxon>
        <taxon>Streptosporangiales</taxon>
        <taxon>Thermomonosporaceae</taxon>
        <taxon>Actinomadura</taxon>
    </lineage>
</organism>
<dbReference type="EMBL" id="BAAAMR010000001">
    <property type="protein sequence ID" value="GAA2118067.1"/>
    <property type="molecule type" value="Genomic_DNA"/>
</dbReference>
<protein>
    <recommendedName>
        <fullName evidence="2">HTH cro/C1-type domain-containing protein</fullName>
    </recommendedName>
</protein>
<accession>A0ABP5JHD7</accession>
<dbReference type="RefSeq" id="WP_344260030.1">
    <property type="nucleotide sequence ID" value="NZ_BAAAMR010000001.1"/>
</dbReference>
<dbReference type="InterPro" id="IPR001387">
    <property type="entry name" value="Cro/C1-type_HTH"/>
</dbReference>
<dbReference type="Gene3D" id="1.10.260.40">
    <property type="entry name" value="lambda repressor-like DNA-binding domains"/>
    <property type="match status" value="1"/>
</dbReference>
<name>A0ABP5JHD7_9ACTN</name>
<evidence type="ECO:0000313" key="3">
    <source>
        <dbReference type="EMBL" id="GAA2118067.1"/>
    </source>
</evidence>
<keyword evidence="4" id="KW-1185">Reference proteome</keyword>
<sequence>MTPRPWLADLRKAACYTQSSLAEEIGVYVTTVSRWETGATEIADRHRRPLADALQLTLDELNKLLDPVARRRAPGGAGVTGAPGRHGPGAAPAARPQAKTAVALDVEGTAPADGLPADSVERLRIGLDRSVRTADLSHLVEDWELTAYEHACSVRVAPPNAVIGDIGADIGDLRELINAPPPGLDDADGDVDIHQSLLRVSAQLCGLMAVALTEAGELAAASRWWRTARQTARASGDQQLQTWICGRRALAAQATGMPSLALRVAEQTRKLAGESPCAGSAEAHAARALSLATSLTTSSGPARARLAMAEIAGLEELFEQLPDEVRTEEHALWGWPQRRLRSTRTAVQAILGPGTPYTDLTGDLESDLKAELHELEPEAVRERVEVKLKTSMVLIHAGQTSHGLDTAAAALDGLPPDHRTATLAYLARRVYQCVPERDRDRPAAHGLQTLAGQYWR</sequence>